<dbReference type="InterPro" id="IPR029058">
    <property type="entry name" value="AB_hydrolase_fold"/>
</dbReference>
<dbReference type="Proteomes" id="UP000284178">
    <property type="component" value="Unassembled WGS sequence"/>
</dbReference>
<name>A0A412FSX7_9FIRM</name>
<dbReference type="SUPFAM" id="SSF53474">
    <property type="entry name" value="alpha/beta-Hydrolases"/>
    <property type="match status" value="1"/>
</dbReference>
<organism evidence="1 2">
    <name type="scientific">Holdemania filiformis</name>
    <dbReference type="NCBI Taxonomy" id="61171"/>
    <lineage>
        <taxon>Bacteria</taxon>
        <taxon>Bacillati</taxon>
        <taxon>Bacillota</taxon>
        <taxon>Erysipelotrichia</taxon>
        <taxon>Erysipelotrichales</taxon>
        <taxon>Erysipelotrichaceae</taxon>
        <taxon>Holdemania</taxon>
    </lineage>
</organism>
<proteinExistence type="predicted"/>
<protein>
    <submittedName>
        <fullName evidence="1">Esterase</fullName>
    </submittedName>
</protein>
<dbReference type="InterPro" id="IPR050583">
    <property type="entry name" value="Mycobacterial_A85_antigen"/>
</dbReference>
<evidence type="ECO:0000313" key="2">
    <source>
        <dbReference type="Proteomes" id="UP000284178"/>
    </source>
</evidence>
<comment type="caution">
    <text evidence="1">The sequence shown here is derived from an EMBL/GenBank/DDBJ whole genome shotgun (WGS) entry which is preliminary data.</text>
</comment>
<dbReference type="PANTHER" id="PTHR48098">
    <property type="entry name" value="ENTEROCHELIN ESTERASE-RELATED"/>
    <property type="match status" value="1"/>
</dbReference>
<dbReference type="PANTHER" id="PTHR48098:SF3">
    <property type="entry name" value="IRON(III) ENTEROBACTIN ESTERASE"/>
    <property type="match status" value="1"/>
</dbReference>
<dbReference type="Gene3D" id="3.40.50.1820">
    <property type="entry name" value="alpha/beta hydrolase"/>
    <property type="match status" value="1"/>
</dbReference>
<accession>A0A412FSX7</accession>
<sequence>MHTAYYNEYSYHLDRMMEFKVYGHAGRPCLVFPAQSGRFYDFENFGMVGAVQDLLEQGRLQLFTCDSIDWETWAAFDRECRGRIERHEAYARYIVEELAPRILEINQWSNDGRRAGGILTTGCSLGALHAVNFMFRWPDLFNGTIGLSGIYSSKWYFGSYMDDLVYNNSTIDYLDQMPADHPYVEKYRHCDIVLCCGQGDWEQEAQQDTRRMQELLGYKNIPAWIDYWGGDAVHDWPWWRKQFPYFISRLC</sequence>
<dbReference type="AlphaFoldDB" id="A0A412FSX7"/>
<dbReference type="RefSeq" id="WP_117895635.1">
    <property type="nucleotide sequence ID" value="NZ_CABJCV010000018.1"/>
</dbReference>
<keyword evidence="2" id="KW-1185">Reference proteome</keyword>
<evidence type="ECO:0000313" key="1">
    <source>
        <dbReference type="EMBL" id="RGR71224.1"/>
    </source>
</evidence>
<dbReference type="EMBL" id="QRUP01000018">
    <property type="protein sequence ID" value="RGR71224.1"/>
    <property type="molecule type" value="Genomic_DNA"/>
</dbReference>
<reference evidence="1 2" key="1">
    <citation type="submission" date="2018-08" db="EMBL/GenBank/DDBJ databases">
        <title>A genome reference for cultivated species of the human gut microbiota.</title>
        <authorList>
            <person name="Zou Y."/>
            <person name="Xue W."/>
            <person name="Luo G."/>
        </authorList>
    </citation>
    <scope>NUCLEOTIDE SEQUENCE [LARGE SCALE GENOMIC DNA]</scope>
    <source>
        <strain evidence="1 2">AF24-29</strain>
    </source>
</reference>
<gene>
    <name evidence="1" type="ORF">DWY25_13270</name>
</gene>
<dbReference type="GeneID" id="83016365"/>
<dbReference type="InterPro" id="IPR000801">
    <property type="entry name" value="Esterase-like"/>
</dbReference>
<dbReference type="Pfam" id="PF00756">
    <property type="entry name" value="Esterase"/>
    <property type="match status" value="1"/>
</dbReference>